<dbReference type="AlphaFoldDB" id="A0A7S1YSH8"/>
<keyword evidence="8" id="KW-0624">Polysaccharide degradation</keyword>
<gene>
    <name evidence="11" type="ORF">DBRI1063_LOCUS4503</name>
</gene>
<dbReference type="GO" id="GO:0071555">
    <property type="term" value="P:cell wall organization"/>
    <property type="evidence" value="ECO:0007669"/>
    <property type="project" value="UniProtKB-KW"/>
</dbReference>
<proteinExistence type="inferred from homology"/>
<name>A0A7S1YSH8_9STRA</name>
<comment type="catalytic activity">
    <reaction evidence="1">
        <text>Hydrolysis of (1-&gt;3)-beta-D-glucosidic linkages in (1-&gt;3)-beta-D-glucans.</text>
        <dbReference type="EC" id="3.2.1.39"/>
    </reaction>
</comment>
<keyword evidence="4" id="KW-0378">Hydrolase</keyword>
<dbReference type="Gene3D" id="1.20.5.420">
    <property type="entry name" value="Immunoglobulin FC, subunit C"/>
    <property type="match status" value="1"/>
</dbReference>
<dbReference type="InterPro" id="IPR040720">
    <property type="entry name" value="GH81_C"/>
</dbReference>
<dbReference type="PANTHER" id="PTHR31983">
    <property type="entry name" value="ENDO-1,3(4)-BETA-GLUCANASE 1"/>
    <property type="match status" value="1"/>
</dbReference>
<dbReference type="GO" id="GO:0052861">
    <property type="term" value="F:endo-1,3(4)-beta-glucanase activity"/>
    <property type="evidence" value="ECO:0007669"/>
    <property type="project" value="InterPro"/>
</dbReference>
<dbReference type="PANTHER" id="PTHR31983:SF0">
    <property type="entry name" value="GLUCAN ENDO-1,3-BETA-D-GLUCOSIDASE 2"/>
    <property type="match status" value="1"/>
</dbReference>
<organism evidence="11">
    <name type="scientific">Ditylum brightwellii</name>
    <dbReference type="NCBI Taxonomy" id="49249"/>
    <lineage>
        <taxon>Eukaryota</taxon>
        <taxon>Sar</taxon>
        <taxon>Stramenopiles</taxon>
        <taxon>Ochrophyta</taxon>
        <taxon>Bacillariophyta</taxon>
        <taxon>Mediophyceae</taxon>
        <taxon>Lithodesmiophycidae</taxon>
        <taxon>Lithodesmiales</taxon>
        <taxon>Lithodesmiaceae</taxon>
        <taxon>Ditylum</taxon>
    </lineage>
</organism>
<comment type="similarity">
    <text evidence="2">Belongs to the glycosyl hydrolase 81 family.</text>
</comment>
<evidence type="ECO:0000256" key="4">
    <source>
        <dbReference type="ARBA" id="ARBA00022801"/>
    </source>
</evidence>
<evidence type="ECO:0000256" key="7">
    <source>
        <dbReference type="ARBA" id="ARBA00023316"/>
    </source>
</evidence>
<dbReference type="Pfam" id="PF03639">
    <property type="entry name" value="Glyco_hydro_81"/>
    <property type="match status" value="1"/>
</dbReference>
<dbReference type="PROSITE" id="PS52008">
    <property type="entry name" value="GH81"/>
    <property type="match status" value="1"/>
</dbReference>
<keyword evidence="6" id="KW-0326">Glycosidase</keyword>
<dbReference type="GO" id="GO:0042973">
    <property type="term" value="F:glucan endo-1,3-beta-D-glucosidase activity"/>
    <property type="evidence" value="ECO:0007669"/>
    <property type="project" value="UniProtKB-EC"/>
</dbReference>
<dbReference type="InterPro" id="IPR040451">
    <property type="entry name" value="GH81_N"/>
</dbReference>
<keyword evidence="5" id="KW-0119">Carbohydrate metabolism</keyword>
<evidence type="ECO:0000256" key="8">
    <source>
        <dbReference type="ARBA" id="ARBA00023326"/>
    </source>
</evidence>
<dbReference type="EC" id="3.2.1.39" evidence="3"/>
<evidence type="ECO:0000256" key="1">
    <source>
        <dbReference type="ARBA" id="ARBA00000382"/>
    </source>
</evidence>
<evidence type="ECO:0000256" key="2">
    <source>
        <dbReference type="ARBA" id="ARBA00010730"/>
    </source>
</evidence>
<evidence type="ECO:0000256" key="5">
    <source>
        <dbReference type="ARBA" id="ARBA00023277"/>
    </source>
</evidence>
<dbReference type="InterPro" id="IPR005200">
    <property type="entry name" value="Endo-beta-glucanase"/>
</dbReference>
<feature type="domain" description="Glycosyl hydrolase family 81 N-terminal" evidence="9">
    <location>
        <begin position="57"/>
        <end position="228"/>
    </location>
</feature>
<protein>
    <recommendedName>
        <fullName evidence="3">glucan endo-1,3-beta-D-glucosidase</fullName>
        <ecNumber evidence="3">3.2.1.39</ecNumber>
    </recommendedName>
</protein>
<keyword evidence="7" id="KW-0961">Cell wall biogenesis/degradation</keyword>
<sequence length="1018" mass="113094">MSNMPYPMVDRGTYGDPVHGIMDPKLFHSSLLNPQYMPKTTTTTSSSSPTPPKPFLRVPFPTGAFWTNLILQPTPDHSLSYPIVSYPYSYKWSPSVLQMSYPYLQRFQDNISIRDAFKPDIIFGSAETLTTRNVVKFDSLSVSLRWFGGGSSTTSTSSSSTKKTLNRDIIQEEEEEEANHHDDYYYDEVEPYWESYIVQGSPYTTIKYKHITPVITPLSIFQDVQCLDALSSTTGDNSNRGVCKVMYEPPPNRTPQDSTNKLLHGTQFLLHSQENLYWLVFASKPITLSFDTITKHTITSSDGVYTGVLRFALVPPTLSHYPDASSLSLSSGVKQLIYHSNVYPTGGEVSWDFFNTHKNNNTSDTDDSSMRMNNVGTIKFKYNVMLMTTTSTSDTTATNNNYLAEKNNLLMLSLPHHALPSDMMLKTFDLEYNCIKGKMKPVVGAEWSYNETLTFVDFDDEEAKQALSLQPSNNNTQHFNPTIIREILKQVQEDLTRVLPTLDENVYGFGKQVARLAQLVHIARRMNEVSSSLSLSNDLGYVVDQGADILHSFLTAFLTNKERDKLVYDANLGGMITLDGLKNTEADFGNGRYNDHHFHYGYILYACAIMGDINATFVSEYGHFVDPLLFDVAHSSYSHSNSEPLDGAFFPLARYKSWFDGHSFASGLFPFGNGKSQESSSESVNCYYGAYLWSIIRSKSDGFGNKEENKKLVDFARLLLATEIRGAKTYWHMHPPDTSDAKLENDPAIYSSRLAQNYMVGNLGMMDVTCSTWFGHEPLYVHMINFIPITAITSELFDRTYIEGEYNYLSLRYQEVQMAWRGYVICDEAMVDPNSAWAKASNIYSPELDSALSKSQVLYWISTRRGFNLPNSSGTSDETPSTVANGGSALCYQNKKCGQQGLTGECCPAANGVVLGCCDILSSDSDKSSTANSSSCIANEKCAAAGLEGDCCPAPGGIHLGCCDSTPSSVRQTEVSANKTESNSSSCSQVENCALLGLIGECCPTPDGVYLGCCDEQR</sequence>
<dbReference type="Pfam" id="PF17652">
    <property type="entry name" value="Glyco_hydro81C"/>
    <property type="match status" value="1"/>
</dbReference>
<dbReference type="GO" id="GO:0000272">
    <property type="term" value="P:polysaccharide catabolic process"/>
    <property type="evidence" value="ECO:0007669"/>
    <property type="project" value="UniProtKB-KW"/>
</dbReference>
<dbReference type="EMBL" id="HBGN01007054">
    <property type="protein sequence ID" value="CAD9318073.1"/>
    <property type="molecule type" value="Transcribed_RNA"/>
</dbReference>
<feature type="domain" description="Glycosyl hydrolase family 81 C-terminal" evidence="10">
    <location>
        <begin position="482"/>
        <end position="855"/>
    </location>
</feature>
<evidence type="ECO:0000256" key="6">
    <source>
        <dbReference type="ARBA" id="ARBA00023295"/>
    </source>
</evidence>
<evidence type="ECO:0000256" key="3">
    <source>
        <dbReference type="ARBA" id="ARBA00012780"/>
    </source>
</evidence>
<evidence type="ECO:0000259" key="10">
    <source>
        <dbReference type="Pfam" id="PF17652"/>
    </source>
</evidence>
<evidence type="ECO:0000313" key="11">
    <source>
        <dbReference type="EMBL" id="CAD9318073.1"/>
    </source>
</evidence>
<accession>A0A7S1YSH8</accession>
<dbReference type="Gene3D" id="2.70.98.30">
    <property type="entry name" value="Golgi alpha-mannosidase II, domain 4"/>
    <property type="match status" value="1"/>
</dbReference>
<reference evidence="11" key="1">
    <citation type="submission" date="2021-01" db="EMBL/GenBank/DDBJ databases">
        <authorList>
            <person name="Corre E."/>
            <person name="Pelletier E."/>
            <person name="Niang G."/>
            <person name="Scheremetjew M."/>
            <person name="Finn R."/>
            <person name="Kale V."/>
            <person name="Holt S."/>
            <person name="Cochrane G."/>
            <person name="Meng A."/>
            <person name="Brown T."/>
            <person name="Cohen L."/>
        </authorList>
    </citation>
    <scope>NUCLEOTIDE SEQUENCE</scope>
    <source>
        <strain evidence="11">Pop2</strain>
    </source>
</reference>
<evidence type="ECO:0000259" key="9">
    <source>
        <dbReference type="Pfam" id="PF03639"/>
    </source>
</evidence>